<dbReference type="GO" id="GO:0005829">
    <property type="term" value="C:cytosol"/>
    <property type="evidence" value="ECO:0007669"/>
    <property type="project" value="TreeGrafter"/>
</dbReference>
<dbReference type="EC" id="5.4.99.27" evidence="2"/>
<gene>
    <name evidence="2" type="ORF">MNBD_GAMMA08-1070</name>
</gene>
<protein>
    <submittedName>
        <fullName evidence="2">tRNA pseudouridine(13) synthase</fullName>
        <ecNumber evidence="2">5.4.99.27</ecNumber>
    </submittedName>
</protein>
<keyword evidence="1" id="KW-0819">tRNA processing</keyword>
<feature type="non-terminal residue" evidence="2">
    <location>
        <position position="79"/>
    </location>
</feature>
<dbReference type="InterPro" id="IPR020103">
    <property type="entry name" value="PsdUridine_synth_cat_dom_sf"/>
</dbReference>
<dbReference type="InterPro" id="IPR042214">
    <property type="entry name" value="TruD_catalytic"/>
</dbReference>
<keyword evidence="2" id="KW-0413">Isomerase</keyword>
<dbReference type="GO" id="GO:0003723">
    <property type="term" value="F:RNA binding"/>
    <property type="evidence" value="ECO:0007669"/>
    <property type="project" value="InterPro"/>
</dbReference>
<dbReference type="PANTHER" id="PTHR47811:SF1">
    <property type="entry name" value="TRNA PSEUDOURIDINE SYNTHASE D"/>
    <property type="match status" value="1"/>
</dbReference>
<dbReference type="Pfam" id="PF01142">
    <property type="entry name" value="TruD"/>
    <property type="match status" value="1"/>
</dbReference>
<dbReference type="InterPro" id="IPR001656">
    <property type="entry name" value="PsdUridine_synth_TruD"/>
</dbReference>
<dbReference type="Gene3D" id="3.30.2350.20">
    <property type="entry name" value="TruD, catalytic domain"/>
    <property type="match status" value="1"/>
</dbReference>
<reference evidence="2" key="1">
    <citation type="submission" date="2018-06" db="EMBL/GenBank/DDBJ databases">
        <authorList>
            <person name="Zhirakovskaya E."/>
        </authorList>
    </citation>
    <scope>NUCLEOTIDE SEQUENCE</scope>
</reference>
<dbReference type="AlphaFoldDB" id="A0A3B0XP82"/>
<dbReference type="GO" id="GO:0001522">
    <property type="term" value="P:pseudouridine synthesis"/>
    <property type="evidence" value="ECO:0007669"/>
    <property type="project" value="InterPro"/>
</dbReference>
<dbReference type="InterPro" id="IPR050170">
    <property type="entry name" value="TruD_pseudoU_synthase"/>
</dbReference>
<proteinExistence type="predicted"/>
<dbReference type="GO" id="GO:0160150">
    <property type="term" value="F:tRNA pseudouridine(13) synthase activity"/>
    <property type="evidence" value="ECO:0007669"/>
    <property type="project" value="UniProtKB-EC"/>
</dbReference>
<dbReference type="SUPFAM" id="SSF55120">
    <property type="entry name" value="Pseudouridine synthase"/>
    <property type="match status" value="1"/>
</dbReference>
<evidence type="ECO:0000313" key="2">
    <source>
        <dbReference type="EMBL" id="VAW65923.1"/>
    </source>
</evidence>
<dbReference type="EMBL" id="UOFH01000334">
    <property type="protein sequence ID" value="VAW65923.1"/>
    <property type="molecule type" value="Genomic_DNA"/>
</dbReference>
<dbReference type="GO" id="GO:0008033">
    <property type="term" value="P:tRNA processing"/>
    <property type="evidence" value="ECO:0007669"/>
    <property type="project" value="UniProtKB-KW"/>
</dbReference>
<evidence type="ECO:0000256" key="1">
    <source>
        <dbReference type="ARBA" id="ARBA00022694"/>
    </source>
</evidence>
<name>A0A3B0XP82_9ZZZZ</name>
<accession>A0A3B0XP82</accession>
<dbReference type="PANTHER" id="PTHR47811">
    <property type="entry name" value="TRNA PSEUDOURIDINE SYNTHASE D"/>
    <property type="match status" value="1"/>
</dbReference>
<sequence length="79" mass="8591">MSYSFSELSYAFAQPSVTGCLKASNSDFRVDEIMPVVPSGEGEHLWLKIVKDGSNTDWVAQQLAKFAGIKANLVSYAGM</sequence>
<organism evidence="2">
    <name type="scientific">hydrothermal vent metagenome</name>
    <dbReference type="NCBI Taxonomy" id="652676"/>
    <lineage>
        <taxon>unclassified sequences</taxon>
        <taxon>metagenomes</taxon>
        <taxon>ecological metagenomes</taxon>
    </lineage>
</organism>